<keyword evidence="5" id="KW-0378">Hydrolase</keyword>
<comment type="catalytic activity">
    <reaction evidence="7">
        <text>GTP + H2O = GDP + phosphate + H(+)</text>
        <dbReference type="Rhea" id="RHEA:19669"/>
        <dbReference type="ChEBI" id="CHEBI:15377"/>
        <dbReference type="ChEBI" id="CHEBI:15378"/>
        <dbReference type="ChEBI" id="CHEBI:37565"/>
        <dbReference type="ChEBI" id="CHEBI:43474"/>
        <dbReference type="ChEBI" id="CHEBI:58189"/>
    </reaction>
</comment>
<protein>
    <recommendedName>
        <fullName evidence="8">Ribosome assembly protein 1</fullName>
    </recommendedName>
    <alternativeName>
        <fullName evidence="9">Elongation factor-like 1</fullName>
    </alternativeName>
</protein>
<evidence type="ECO:0000259" key="10">
    <source>
        <dbReference type="PROSITE" id="PS51722"/>
    </source>
</evidence>
<dbReference type="PRINTS" id="PR00315">
    <property type="entry name" value="ELONGATNFCT"/>
</dbReference>
<dbReference type="CDD" id="cd16268">
    <property type="entry name" value="EF2_II"/>
    <property type="match status" value="1"/>
</dbReference>
<dbReference type="InterPro" id="IPR005225">
    <property type="entry name" value="Small_GTP-bd"/>
</dbReference>
<dbReference type="Gene3D" id="3.30.70.240">
    <property type="match status" value="1"/>
</dbReference>
<evidence type="ECO:0000256" key="8">
    <source>
        <dbReference type="ARBA" id="ARBA00068031"/>
    </source>
</evidence>
<evidence type="ECO:0000256" key="4">
    <source>
        <dbReference type="ARBA" id="ARBA00022741"/>
    </source>
</evidence>
<dbReference type="InterPro" id="IPR035647">
    <property type="entry name" value="EFG_III/V"/>
</dbReference>
<dbReference type="Gene3D" id="3.30.230.10">
    <property type="match status" value="1"/>
</dbReference>
<dbReference type="InterPro" id="IPR056752">
    <property type="entry name" value="EFL1"/>
</dbReference>
<dbReference type="SUPFAM" id="SSF52540">
    <property type="entry name" value="P-loop containing nucleoside triphosphate hydrolases"/>
    <property type="match status" value="1"/>
</dbReference>
<dbReference type="PANTHER" id="PTHR42908:SF3">
    <property type="entry name" value="ELONGATION FACTOR-LIKE GTPASE 1"/>
    <property type="match status" value="1"/>
</dbReference>
<dbReference type="Gene3D" id="2.40.30.10">
    <property type="entry name" value="Translation factors"/>
    <property type="match status" value="1"/>
</dbReference>
<dbReference type="InterPro" id="IPR009000">
    <property type="entry name" value="Transl_B-barrel_sf"/>
</dbReference>
<gene>
    <name evidence="11" type="primary">RIA1_1</name>
    <name evidence="11" type="ORF">GRS66_004375</name>
</gene>
<dbReference type="Gene3D" id="3.40.50.300">
    <property type="entry name" value="P-loop containing nucleotide triphosphate hydrolases"/>
    <property type="match status" value="1"/>
</dbReference>
<comment type="subcellular location">
    <subcellularLocation>
        <location evidence="1">Cytoplasm</location>
    </subcellularLocation>
</comment>
<dbReference type="SUPFAM" id="SSF54211">
    <property type="entry name" value="Ribosomal protein S5 domain 2-like"/>
    <property type="match status" value="1"/>
</dbReference>
<dbReference type="Pfam" id="PF14492">
    <property type="entry name" value="EFG_III"/>
    <property type="match status" value="1"/>
</dbReference>
<evidence type="ECO:0000256" key="2">
    <source>
        <dbReference type="ARBA" id="ARBA00022490"/>
    </source>
</evidence>
<dbReference type="Pfam" id="PF00009">
    <property type="entry name" value="GTP_EFTU"/>
    <property type="match status" value="1"/>
</dbReference>
<dbReference type="InterPro" id="IPR000640">
    <property type="entry name" value="EFG_V-like"/>
</dbReference>
<dbReference type="PROSITE" id="PS51722">
    <property type="entry name" value="G_TR_2"/>
    <property type="match status" value="1"/>
</dbReference>
<dbReference type="GO" id="GO:0005829">
    <property type="term" value="C:cytosol"/>
    <property type="evidence" value="ECO:0007669"/>
    <property type="project" value="TreeGrafter"/>
</dbReference>
<dbReference type="CDD" id="cd04096">
    <property type="entry name" value="eEF2_snRNP_like_C"/>
    <property type="match status" value="1"/>
</dbReference>
<keyword evidence="4" id="KW-0547">Nucleotide-binding</keyword>
<organism evidence="11 12">
    <name type="scientific">Saccharomyces pastorianus</name>
    <name type="common">Lager yeast</name>
    <name type="synonym">Saccharomyces cerevisiae x Saccharomyces eubayanus</name>
    <dbReference type="NCBI Taxonomy" id="27292"/>
    <lineage>
        <taxon>Eukaryota</taxon>
        <taxon>Fungi</taxon>
        <taxon>Dikarya</taxon>
        <taxon>Ascomycota</taxon>
        <taxon>Saccharomycotina</taxon>
        <taxon>Saccharomycetes</taxon>
        <taxon>Saccharomycetales</taxon>
        <taxon>Saccharomycetaceae</taxon>
        <taxon>Saccharomyces</taxon>
    </lineage>
</organism>
<dbReference type="InterPro" id="IPR014721">
    <property type="entry name" value="Ribsml_uS5_D2-typ_fold_subgr"/>
</dbReference>
<dbReference type="InterPro" id="IPR000795">
    <property type="entry name" value="T_Tr_GTP-bd_dom"/>
</dbReference>
<reference evidence="11 12" key="1">
    <citation type="journal article" date="2019" name="BMC Genomics">
        <title>Chromosome level assembly and comparative genome analysis confirm lager-brewing yeasts originated from a single hybridization.</title>
        <authorList>
            <person name="Salazar A.N."/>
            <person name="Gorter de Vries A.R."/>
            <person name="van den Broek M."/>
            <person name="Brouwers N."/>
            <person name="de la Torre Cortes P."/>
            <person name="Kuijpers N.G.A."/>
            <person name="Daran J.G."/>
            <person name="Abeel T."/>
        </authorList>
    </citation>
    <scope>NUCLEOTIDE SEQUENCE [LARGE SCALE GENOMIC DNA]</scope>
    <source>
        <strain evidence="11 12">CBS 1483</strain>
    </source>
</reference>
<evidence type="ECO:0000256" key="7">
    <source>
        <dbReference type="ARBA" id="ARBA00048548"/>
    </source>
</evidence>
<dbReference type="InterPro" id="IPR004161">
    <property type="entry name" value="EFTu-like_2"/>
</dbReference>
<dbReference type="CDD" id="cd16261">
    <property type="entry name" value="EF2_snRNP_III"/>
    <property type="match status" value="1"/>
</dbReference>
<evidence type="ECO:0000256" key="3">
    <source>
        <dbReference type="ARBA" id="ARBA00022517"/>
    </source>
</evidence>
<dbReference type="Pfam" id="PF25118">
    <property type="entry name" value="EFL1"/>
    <property type="match status" value="1"/>
</dbReference>
<keyword evidence="12" id="KW-1185">Reference proteome</keyword>
<dbReference type="FunFam" id="3.30.70.240:FF:000006">
    <property type="entry name" value="Elongation factor like GTPase 1"/>
    <property type="match status" value="1"/>
</dbReference>
<dbReference type="FunFam" id="3.30.70.870:FF:000002">
    <property type="entry name" value="Translation elongation factor 2"/>
    <property type="match status" value="1"/>
</dbReference>
<proteinExistence type="predicted"/>
<name>A0A6C1DYK0_SACPS</name>
<keyword evidence="3" id="KW-0690">Ribosome biogenesis</keyword>
<keyword evidence="2" id="KW-0963">Cytoplasm</keyword>
<dbReference type="Proteomes" id="UP000501346">
    <property type="component" value="Chromosome ScXIV"/>
</dbReference>
<evidence type="ECO:0000256" key="6">
    <source>
        <dbReference type="ARBA" id="ARBA00023134"/>
    </source>
</evidence>
<dbReference type="NCBIfam" id="TIGR00231">
    <property type="entry name" value="small_GTP"/>
    <property type="match status" value="1"/>
</dbReference>
<dbReference type="GO" id="GO:0003924">
    <property type="term" value="F:GTPase activity"/>
    <property type="evidence" value="ECO:0007669"/>
    <property type="project" value="InterPro"/>
</dbReference>
<evidence type="ECO:0000256" key="1">
    <source>
        <dbReference type="ARBA" id="ARBA00004496"/>
    </source>
</evidence>
<dbReference type="GO" id="GO:1990904">
    <property type="term" value="C:ribonucleoprotein complex"/>
    <property type="evidence" value="ECO:0007669"/>
    <property type="project" value="TreeGrafter"/>
</dbReference>
<dbReference type="CDD" id="cd01885">
    <property type="entry name" value="EF2"/>
    <property type="match status" value="1"/>
</dbReference>
<dbReference type="Gene3D" id="3.30.70.870">
    <property type="entry name" value="Elongation Factor G (Translational Gtpase), domain 3"/>
    <property type="match status" value="1"/>
</dbReference>
<keyword evidence="6" id="KW-0342">GTP-binding</keyword>
<dbReference type="OrthoDB" id="364892at2759"/>
<dbReference type="SMART" id="SM00838">
    <property type="entry name" value="EFG_C"/>
    <property type="match status" value="1"/>
</dbReference>
<dbReference type="SUPFAM" id="SSF50447">
    <property type="entry name" value="Translation proteins"/>
    <property type="match status" value="1"/>
</dbReference>
<evidence type="ECO:0000313" key="11">
    <source>
        <dbReference type="EMBL" id="QID81975.1"/>
    </source>
</evidence>
<dbReference type="FunFam" id="2.40.30.10:FF:000188">
    <property type="entry name" value="Ria1p"/>
    <property type="match status" value="1"/>
</dbReference>
<dbReference type="FunFam" id="3.40.50.300:FF:000746">
    <property type="entry name" value="Ribosome assembly protein 1"/>
    <property type="match status" value="1"/>
</dbReference>
<dbReference type="SUPFAM" id="SSF54980">
    <property type="entry name" value="EF-G C-terminal domain-like"/>
    <property type="match status" value="2"/>
</dbReference>
<dbReference type="GO" id="GO:0005525">
    <property type="term" value="F:GTP binding"/>
    <property type="evidence" value="ECO:0007669"/>
    <property type="project" value="UniProtKB-KW"/>
</dbReference>
<dbReference type="GO" id="GO:0043022">
    <property type="term" value="F:ribosome binding"/>
    <property type="evidence" value="ECO:0007669"/>
    <property type="project" value="TreeGrafter"/>
</dbReference>
<dbReference type="CDD" id="cd01681">
    <property type="entry name" value="aeEF2_snRNP_like_IV"/>
    <property type="match status" value="1"/>
</dbReference>
<dbReference type="AlphaFoldDB" id="A0A6C1DYK0"/>
<feature type="domain" description="Tr-type G" evidence="10">
    <location>
        <begin position="17"/>
        <end position="262"/>
    </location>
</feature>
<accession>A0A6C1DYK0</accession>
<dbReference type="Pfam" id="PF00679">
    <property type="entry name" value="EFG_C"/>
    <property type="match status" value="1"/>
</dbReference>
<dbReference type="PANTHER" id="PTHR42908">
    <property type="entry name" value="TRANSLATION ELONGATION FACTOR-RELATED"/>
    <property type="match status" value="1"/>
</dbReference>
<dbReference type="Pfam" id="PF03144">
    <property type="entry name" value="GTP_EFTU_D2"/>
    <property type="match status" value="1"/>
</dbReference>
<dbReference type="EMBL" id="CP048995">
    <property type="protein sequence ID" value="QID81975.1"/>
    <property type="molecule type" value="Genomic_DNA"/>
</dbReference>
<evidence type="ECO:0000256" key="5">
    <source>
        <dbReference type="ARBA" id="ARBA00022801"/>
    </source>
</evidence>
<sequence length="1110" mass="124454">MPRVESETYKRLQNDPSCIRNICIVAHVDHGKTSLSDSLLASNGIISQRLAGKIRFLDARPDEQLRGITMESSAISLYFRVLRKQEGSDEPLVSEHLVNLIDSPGHIDFSSEVSAASRLCDGAVVLVDVVEGVCSQTVTVLRQCWTEKLKPILVLNKIDRLITELQLTPQEAYIHLSKVIEQVNSVIGSFFANERQLDDLFWREQLEKNENAEYIEKDDSGIYFNPTDNNVIFASAIDGWGFNIGQLAKFYEQKLGAKRENLQKVLWGDFYMDPKTKKIINNKGLKGRSLKPLFTSLILENIWKIYQNIITSRDSEMVEKIAKTLNIKLLARDLRSKDDKQLLRTIMGQWLPVSTAVLLTVIEKLPSPLESQTDRLNTILVSESDTAAMDPRLLKAMKTCDKEGPVSAYVSKMLSIPREELPVESKRIASSDELMERSRKAREEALNAAKHAGMVENMAMMDLNDNSKNTSDLYKRAKDTVMTPEVGEQTKPKPSRNNDVFCVVSEPSSALDLEFEYEGEDDSDSQDNFGLDFVPTDIDPNDPLSSMFEYEEEDPLLESIKQISEDVNDEVDDIFDEKEECLVAFARIYSGTLRVGQEISVLGPKYDPKCPEEHIETAIITHLYLFMGKELVPLDVCPSGNIVGIRGLAGKVLKSGTLIEKGVQGVNLAGVNFHFTPIVRVAVEPANPVEMSKLVRGLKLLDQADPCVHTYVENTGEHILCTAGELHLERCLKDLTERFAGIEITHSEPAIPYRETFLSASDMNPPQNSQLGRGVHELLLSQYKITFRTFPLSGKVTAFLSQHQNSIKNILKTSTSSMDPVIESTGSSFLDKKSFLVAFEEVINQEEKSRELLSGFKVKLAGFGPSRVGCNILLSQDNLLGSLFEGTPAAFEYSDSIKNGFQLAVSEGPLANEPVQGMCVLVESVHKMSQDEIESIEDPRYQQHIVDLSGRLITSTRDAIHEAFLDWSPRIMWAIYSCDIQTSVDVLGKVYAVILQRHGKIISEEMKEGTPFFQIEAHVPVVEAFGLSEDIRKRTSGAAQPQLVFSGFECIDLDPFWVPTTEEELEELGDTADRENIARKHMNAIRRRKGLFIEEKVVENAEKQRTLKKN</sequence>
<evidence type="ECO:0000256" key="9">
    <source>
        <dbReference type="ARBA" id="ARBA00081809"/>
    </source>
</evidence>
<dbReference type="InterPro" id="IPR020568">
    <property type="entry name" value="Ribosomal_Su5_D2-typ_SF"/>
</dbReference>
<dbReference type="GO" id="GO:0042256">
    <property type="term" value="P:cytosolic ribosome assembly"/>
    <property type="evidence" value="ECO:0007669"/>
    <property type="project" value="TreeGrafter"/>
</dbReference>
<dbReference type="InterPro" id="IPR041095">
    <property type="entry name" value="EFG_II"/>
</dbReference>
<evidence type="ECO:0000313" key="12">
    <source>
        <dbReference type="Proteomes" id="UP000501346"/>
    </source>
</evidence>
<dbReference type="InterPro" id="IPR027417">
    <property type="entry name" value="P-loop_NTPase"/>
</dbReference>